<evidence type="ECO:0000313" key="2">
    <source>
        <dbReference type="EMBL" id="KAH7354463.1"/>
    </source>
</evidence>
<sequence length="199" mass="21168">MCHLKPSFHKLQMVASLLKYEYKYESSSLETISRVTSSEASPYYLLSSLPTMIFSLVVSLLFFLSLGAAMATPATLAPSTTSATSTTLATSTTSTTSITLATSTTLATATTPATSTTLATSTASLYPANANKPELSYYMPENSCGRTCLCREEGCYCDVCLDGVCWLLDPVPPCPPGEIGKLVCNILNPSRTRTNVPEG</sequence>
<evidence type="ECO:0000256" key="1">
    <source>
        <dbReference type="SAM" id="Phobius"/>
    </source>
</evidence>
<evidence type="ECO:0000313" key="3">
    <source>
        <dbReference type="Proteomes" id="UP000813385"/>
    </source>
</evidence>
<proteinExistence type="predicted"/>
<accession>A0A8K0T9N6</accession>
<name>A0A8K0T9N6_9PEZI</name>
<reference evidence="2" key="1">
    <citation type="journal article" date="2021" name="Nat. Commun.">
        <title>Genetic determinants of endophytism in the Arabidopsis root mycobiome.</title>
        <authorList>
            <person name="Mesny F."/>
            <person name="Miyauchi S."/>
            <person name="Thiergart T."/>
            <person name="Pickel B."/>
            <person name="Atanasova L."/>
            <person name="Karlsson M."/>
            <person name="Huettel B."/>
            <person name="Barry K.W."/>
            <person name="Haridas S."/>
            <person name="Chen C."/>
            <person name="Bauer D."/>
            <person name="Andreopoulos W."/>
            <person name="Pangilinan J."/>
            <person name="LaButti K."/>
            <person name="Riley R."/>
            <person name="Lipzen A."/>
            <person name="Clum A."/>
            <person name="Drula E."/>
            <person name="Henrissat B."/>
            <person name="Kohler A."/>
            <person name="Grigoriev I.V."/>
            <person name="Martin F.M."/>
            <person name="Hacquard S."/>
        </authorList>
    </citation>
    <scope>NUCLEOTIDE SEQUENCE</scope>
    <source>
        <strain evidence="2">MPI-CAGE-AT-0016</strain>
    </source>
</reference>
<keyword evidence="1" id="KW-0472">Membrane</keyword>
<dbReference type="EMBL" id="JAGPXD010000005">
    <property type="protein sequence ID" value="KAH7354463.1"/>
    <property type="molecule type" value="Genomic_DNA"/>
</dbReference>
<comment type="caution">
    <text evidence="2">The sequence shown here is derived from an EMBL/GenBank/DDBJ whole genome shotgun (WGS) entry which is preliminary data.</text>
</comment>
<dbReference type="Proteomes" id="UP000813385">
    <property type="component" value="Unassembled WGS sequence"/>
</dbReference>
<feature type="transmembrane region" description="Helical" evidence="1">
    <location>
        <begin position="43"/>
        <end position="64"/>
    </location>
</feature>
<protein>
    <submittedName>
        <fullName evidence="2">Uncharacterized protein</fullName>
    </submittedName>
</protein>
<dbReference type="AlphaFoldDB" id="A0A8K0T9N6"/>
<organism evidence="2 3">
    <name type="scientific">Plectosphaerella cucumerina</name>
    <dbReference type="NCBI Taxonomy" id="40658"/>
    <lineage>
        <taxon>Eukaryota</taxon>
        <taxon>Fungi</taxon>
        <taxon>Dikarya</taxon>
        <taxon>Ascomycota</taxon>
        <taxon>Pezizomycotina</taxon>
        <taxon>Sordariomycetes</taxon>
        <taxon>Hypocreomycetidae</taxon>
        <taxon>Glomerellales</taxon>
        <taxon>Plectosphaerellaceae</taxon>
        <taxon>Plectosphaerella</taxon>
    </lineage>
</organism>
<gene>
    <name evidence="2" type="ORF">B0T11DRAFT_128496</name>
</gene>
<keyword evidence="1" id="KW-0812">Transmembrane</keyword>
<keyword evidence="3" id="KW-1185">Reference proteome</keyword>
<keyword evidence="1" id="KW-1133">Transmembrane helix</keyword>